<dbReference type="AlphaFoldDB" id="A0A3P3XGD9"/>
<protein>
    <recommendedName>
        <fullName evidence="2">DUF2764 family protein</fullName>
    </recommendedName>
</protein>
<proteinExistence type="predicted"/>
<sequence>MKRYWYFASTLPSFPFGAPPPFSAQEFDALCERLVDKSDRELIQAAGAAVRGEYTGTIEKSPFLKAFFEWERGTRNALAMLRAREFKWDPEPWIRPGSTNTDALQAAQAIHSASDPLQAELTFERERWIAVERLSALSAFELDYILAYKIKLLIATRCISFQRDRGAEGFRIFYQDIVDAAADVASSALDTGVAT</sequence>
<evidence type="ECO:0008006" key="2">
    <source>
        <dbReference type="Google" id="ProtNLM"/>
    </source>
</evidence>
<reference evidence="1" key="1">
    <citation type="submission" date="2017-02" db="EMBL/GenBank/DDBJ databases">
        <authorList>
            <person name="Regsiter A."/>
            <person name="William W."/>
        </authorList>
    </citation>
    <scope>NUCLEOTIDE SEQUENCE</scope>
    <source>
        <strain evidence="1">Bib</strain>
    </source>
</reference>
<accession>A0A3P3XGD9</accession>
<evidence type="ECO:0000313" key="1">
    <source>
        <dbReference type="EMBL" id="SLM10146.1"/>
    </source>
</evidence>
<name>A0A3P3XGD9_9SPIR</name>
<organism evidence="1">
    <name type="scientific">uncultured spirochete</name>
    <dbReference type="NCBI Taxonomy" id="156406"/>
    <lineage>
        <taxon>Bacteria</taxon>
        <taxon>Pseudomonadati</taxon>
        <taxon>Spirochaetota</taxon>
        <taxon>Spirochaetia</taxon>
        <taxon>Spirochaetales</taxon>
        <taxon>environmental samples</taxon>
    </lineage>
</organism>
<dbReference type="EMBL" id="FWDM01000003">
    <property type="protein sequence ID" value="SLM10146.1"/>
    <property type="molecule type" value="Genomic_DNA"/>
</dbReference>
<gene>
    <name evidence="1" type="ORF">SPIROBIBN47_110053</name>
</gene>